<accession>A0A5B7KKW5</accession>
<dbReference type="EMBL" id="VSRR010145179">
    <property type="protein sequence ID" value="MPD05265.1"/>
    <property type="molecule type" value="Genomic_DNA"/>
</dbReference>
<gene>
    <name evidence="1" type="ORF">E2C01_100997</name>
</gene>
<evidence type="ECO:0000313" key="2">
    <source>
        <dbReference type="Proteomes" id="UP000324222"/>
    </source>
</evidence>
<protein>
    <submittedName>
        <fullName evidence="1">Uncharacterized protein</fullName>
    </submittedName>
</protein>
<evidence type="ECO:0000313" key="1">
    <source>
        <dbReference type="EMBL" id="MPD05265.1"/>
    </source>
</evidence>
<organism evidence="1 2">
    <name type="scientific">Portunus trituberculatus</name>
    <name type="common">Swimming crab</name>
    <name type="synonym">Neptunus trituberculatus</name>
    <dbReference type="NCBI Taxonomy" id="210409"/>
    <lineage>
        <taxon>Eukaryota</taxon>
        <taxon>Metazoa</taxon>
        <taxon>Ecdysozoa</taxon>
        <taxon>Arthropoda</taxon>
        <taxon>Crustacea</taxon>
        <taxon>Multicrustacea</taxon>
        <taxon>Malacostraca</taxon>
        <taxon>Eumalacostraca</taxon>
        <taxon>Eucarida</taxon>
        <taxon>Decapoda</taxon>
        <taxon>Pleocyemata</taxon>
        <taxon>Brachyura</taxon>
        <taxon>Eubrachyura</taxon>
        <taxon>Portunoidea</taxon>
        <taxon>Portunidae</taxon>
        <taxon>Portuninae</taxon>
        <taxon>Portunus</taxon>
    </lineage>
</organism>
<sequence>MLPLLPRLFPNST</sequence>
<keyword evidence="2" id="KW-1185">Reference proteome</keyword>
<name>A0A5B7KKW5_PORTR</name>
<proteinExistence type="predicted"/>
<dbReference type="Proteomes" id="UP000324222">
    <property type="component" value="Unassembled WGS sequence"/>
</dbReference>
<reference evidence="1 2" key="1">
    <citation type="submission" date="2019-05" db="EMBL/GenBank/DDBJ databases">
        <title>Another draft genome of Portunus trituberculatus and its Hox gene families provides insights of decapod evolution.</title>
        <authorList>
            <person name="Jeong J.-H."/>
            <person name="Song I."/>
            <person name="Kim S."/>
            <person name="Choi T."/>
            <person name="Kim D."/>
            <person name="Ryu S."/>
            <person name="Kim W."/>
        </authorList>
    </citation>
    <scope>NUCLEOTIDE SEQUENCE [LARGE SCALE GENOMIC DNA]</scope>
    <source>
        <tissue evidence="1">Muscle</tissue>
    </source>
</reference>
<comment type="caution">
    <text evidence="1">The sequence shown here is derived from an EMBL/GenBank/DDBJ whole genome shotgun (WGS) entry which is preliminary data.</text>
</comment>